<evidence type="ECO:0000313" key="5">
    <source>
        <dbReference type="WBParaSite" id="maker-uti_cns_0048409-snap-gene-0.2-mRNA-1"/>
    </source>
</evidence>
<dbReference type="HAMAP" id="MF_00795">
    <property type="entry name" value="CutC"/>
    <property type="match status" value="1"/>
</dbReference>
<protein>
    <recommendedName>
        <fullName evidence="2">Copper homeostasis protein cutC homolog</fullName>
    </recommendedName>
</protein>
<sequence length="2158" mass="226377">WERAVDTATLGGKCLSCSGWLQQLVDLEREENPSPGWDGLQIHLISEAGRQMKLGDWRSGGEARRPGSPRCSHKGEAFSRILQTRGPREAGGPGDISHGLSTLLGGRGGLTPETAVHTAQQEEVNAVGWVPEPRVRDGADVRDKSEVSGPGQQLMDVGVPGILGQLQRRLPGHGEAGIGPVLQQALPAEFPRPRLLSSPYMTAKCSGVQLSHSALARFTLARPCCTSSSASCRLPAVAARCSALLPVSEGTSTGGSGCSRFSRYLGGWAEFSLLRWAQVTLRKMRLRLCPSRKTVARMKRFLLSNGWRHSLHTANHSALQPVSEPRHLGGWRPEVAAVHQRPIEVGDGRPHRADGEAAQRQQPLRVLPDVRGQADIREQSAAVGVRPAGREGVQVVQEGVRAAGRQQAVGEFAEDGQQEAAQLGLRHGGSGRGAGLESEGELVEQAAVLQAEQVLLGLLREGCQPEVRQVNEVVVAEAPAAEVGQLVVGAAEQAGDEVGVSAGQKAGQAVRLHRRQLFGRSGFRAARHCLRRCWRWRRRRRRQRQRRVAGAEDGVRTQDGRGVGLVVVRVAGVGRVVRQAAAGQAGHADELAEVLDAAAHLAAAGCSRAELWAETAGVKRFFFFSSLGTDARLATAAGAGPRLAGPATLRVQQFAFSEVAVGQVLLPWRSVIFASAAATVGDCCGDEEDIGEAGGEVDEATLPSTSGMESAEAETSDWFTAAAAMLSAPPAPATPAPGESTAADFSATTAATSAAAAAAFSGEAARIRRPVAGRGPATAVDGSATPGAPGPATSSGPSCGVRNSANDRQRMKRPVPVALPAVEVRLRPELRRKACSRRTAPSSRRFCCSRPVQRSRRAAFSAAEPLTRSSRPRTYSWDLQLLPGQREVARQDGAELSGHALLLSRVQVEVQQVLAAAASRGATAGEAGEAAAAAAAAAALTVGRRRLRLQAEVGQRVEGGVAEKVDLRDARCRGLVAGQNAVGLVKQQDPSTAFEFEVCVDSLDGAIAAEAGGADRIELCSALVLGGLTPSHGLFESVRKAVQIPVFPMLRPRPGHFVYSAAELEVAGIDAAHFARAGADGLVFGALTLEGRVDVDACAAVCARAPGLAFTFHRAVDASRDPLEAAADIRDRLPAVFTRLLSSGGAKSAPAGVDCLRQIGAILGAAGGRVQLMVGAGVTRANLAGLLRDTGARAFHASASAPAPAPPEGAFQHPSVGFGPSGLPEDDWRLLRVTDAGVAAELRAVAQQFFASRSPGVRVVSTEQGAQAQGVVGAGRAHREAVLHHRYVVASVGLGLEAEDAAAPRRPGKAHVVILGLHEQKVGLAAVAHVALGGTAAGCWACGWRRPQSELQLTNSSRDRRVDGAGPLKDGQPRPNAAARQRRHLEDAGRGRRRGGRRRLGESERLAVGVTQQQAEGGAVHRGGGRRADGLDSCPKAAAAARNKLHFRRLCRRRDAEGGRGRAGAPGSGRAGAAWRRRSARRCRPGARIFSPIAAVATGWSLVLRRKPPTHPAAAAAAAAAARAFDDEAVDEELAEIQESVGDWTGSEVDAVRWTIWAKVGRRSGSRAGCSRCCSDSREMPDSDSMVAVMDGDAEASRASPLTASSWPGSGRLQWLGLATRRGRNSTRMLGAPAAGAGEAIQSGMTKAQAEPSGLGAGSMRAHKIELPNRSCTDLTSSCGPGTGGSAELSEASWTSAASSSNLRGPGRTRPGRNRRCTERLSATVERRRHCGEPGDSAAPPTETSDASTEAPSLGMADPPQPLLGLQQVLPVPVGLDAHGQQIRAGQRHEGGAVHAVLKHHPTVLGEVAAAAEPAGQPVAEVGGPPVRGLTSLSRSSRRLPASSLRRTPSSSRRWARRASSVWRMRARAASSQPRQTSRCRPKLSSAARVSGSASFSSRLTMLPKVGRLVGSSDQHFSSSSDRPVGHCGGTGSRSPSSTTEYTICGREPTNLLRLQTPERHLPGQQLPQHHADQASHGLPADRSPRSISTAIQAGVPARVTPELPSTTLAAPKSHSLQTEKSAVSTTFFDLRSLRGNLSGPVEQPVRPEVPAAVVQLRHDALIGPLQAGPQQLDDVPVAHLVEQRGFSLVQLKQLLHRHLSVFAFPSGPIDAALGAGAQQLVELQVRVLNLANARHEQLEGAGIKVQIQASHILTASL</sequence>
<feature type="compositionally biased region" description="Low complexity" evidence="3">
    <location>
        <begin position="1830"/>
        <end position="1853"/>
    </location>
</feature>
<dbReference type="GO" id="GO:0005507">
    <property type="term" value="F:copper ion binding"/>
    <property type="evidence" value="ECO:0007669"/>
    <property type="project" value="TreeGrafter"/>
</dbReference>
<feature type="region of interest" description="Disordered" evidence="3">
    <location>
        <begin position="1456"/>
        <end position="1477"/>
    </location>
</feature>
<dbReference type="PANTHER" id="PTHR12598:SF0">
    <property type="entry name" value="COPPER HOMEOSTASIS PROTEIN CUTC HOMOLOG"/>
    <property type="match status" value="1"/>
</dbReference>
<accession>A0A1I8JIQ5</accession>
<feature type="region of interest" description="Disordered" evidence="3">
    <location>
        <begin position="1913"/>
        <end position="1942"/>
    </location>
</feature>
<feature type="region of interest" description="Disordered" evidence="3">
    <location>
        <begin position="1963"/>
        <end position="1985"/>
    </location>
</feature>
<feature type="region of interest" description="Disordered" evidence="3">
    <location>
        <begin position="1628"/>
        <end position="1657"/>
    </location>
</feature>
<feature type="region of interest" description="Disordered" evidence="3">
    <location>
        <begin position="1817"/>
        <end position="1853"/>
    </location>
</feature>
<feature type="compositionally biased region" description="Low complexity" evidence="3">
    <location>
        <begin position="1686"/>
        <end position="1709"/>
    </location>
</feature>
<evidence type="ECO:0000256" key="2">
    <source>
        <dbReference type="ARBA" id="ARBA00019014"/>
    </source>
</evidence>
<feature type="region of interest" description="Disordered" evidence="3">
    <location>
        <begin position="1352"/>
        <end position="1432"/>
    </location>
</feature>
<keyword evidence="4" id="KW-1185">Reference proteome</keyword>
<feature type="compositionally biased region" description="Gly residues" evidence="3">
    <location>
        <begin position="1461"/>
        <end position="1470"/>
    </location>
</feature>
<dbReference type="InterPro" id="IPR005627">
    <property type="entry name" value="CutC-like"/>
</dbReference>
<dbReference type="Gene3D" id="3.20.20.380">
    <property type="entry name" value="Copper homeostasis (CutC) domain"/>
    <property type="match status" value="1"/>
</dbReference>
<name>A0A1I8JIQ5_9PLAT</name>
<comment type="similarity">
    <text evidence="1">Belongs to the CutC family.</text>
</comment>
<dbReference type="SUPFAM" id="SSF110395">
    <property type="entry name" value="CutC-like"/>
    <property type="match status" value="1"/>
</dbReference>
<dbReference type="Pfam" id="PF03932">
    <property type="entry name" value="CutC"/>
    <property type="match status" value="1"/>
</dbReference>
<organism evidence="4 5">
    <name type="scientific">Macrostomum lignano</name>
    <dbReference type="NCBI Taxonomy" id="282301"/>
    <lineage>
        <taxon>Eukaryota</taxon>
        <taxon>Metazoa</taxon>
        <taxon>Spiralia</taxon>
        <taxon>Lophotrochozoa</taxon>
        <taxon>Platyhelminthes</taxon>
        <taxon>Rhabditophora</taxon>
        <taxon>Macrostomorpha</taxon>
        <taxon>Macrostomida</taxon>
        <taxon>Macrostomidae</taxon>
        <taxon>Macrostomum</taxon>
    </lineage>
</organism>
<dbReference type="PANTHER" id="PTHR12598">
    <property type="entry name" value="COPPER HOMEOSTASIS PROTEIN CUTC"/>
    <property type="match status" value="1"/>
</dbReference>
<feature type="region of interest" description="Disordered" evidence="3">
    <location>
        <begin position="773"/>
        <end position="813"/>
    </location>
</feature>
<evidence type="ECO:0000256" key="1">
    <source>
        <dbReference type="ARBA" id="ARBA00007768"/>
    </source>
</evidence>
<feature type="region of interest" description="Disordered" evidence="3">
    <location>
        <begin position="1676"/>
        <end position="1764"/>
    </location>
</feature>
<evidence type="ECO:0000313" key="4">
    <source>
        <dbReference type="Proteomes" id="UP000095280"/>
    </source>
</evidence>
<dbReference type="InterPro" id="IPR036822">
    <property type="entry name" value="CutC-like_dom_sf"/>
</dbReference>
<feature type="compositionally biased region" description="Polar residues" evidence="3">
    <location>
        <begin position="1742"/>
        <end position="1751"/>
    </location>
</feature>
<feature type="compositionally biased region" description="Low complexity" evidence="3">
    <location>
        <begin position="782"/>
        <end position="798"/>
    </location>
</feature>
<dbReference type="WBParaSite" id="maker-uti_cns_0048409-snap-gene-0.2-mRNA-1">
    <property type="protein sequence ID" value="maker-uti_cns_0048409-snap-gene-0.2-mRNA-1"/>
    <property type="gene ID" value="maker-uti_cns_0048409-snap-gene-0.2"/>
</dbReference>
<reference evidence="5" key="1">
    <citation type="submission" date="2016-11" db="UniProtKB">
        <authorList>
            <consortium name="WormBaseParasite"/>
        </authorList>
    </citation>
    <scope>IDENTIFICATION</scope>
</reference>
<evidence type="ECO:0000256" key="3">
    <source>
        <dbReference type="SAM" id="MobiDB-lite"/>
    </source>
</evidence>
<dbReference type="Proteomes" id="UP000095280">
    <property type="component" value="Unplaced"/>
</dbReference>
<proteinExistence type="inferred from homology"/>